<dbReference type="Proteomes" id="UP000462014">
    <property type="component" value="Unassembled WGS sequence"/>
</dbReference>
<comment type="caution">
    <text evidence="2">The sequence shown here is derived from an EMBL/GenBank/DDBJ whole genome shotgun (WGS) entry which is preliminary data.</text>
</comment>
<sequence length="150" mass="16304">MKTNDEIISDLKGLVNILNDGKEGYQSSAEATDSVELKAVFEKIALERAAYATELKAHIKVHGGDSDNDSGGLLGAVHRTWIDIKQAVSGNDNKAILDSIVTGEKAALEKYDADIADYTDHADHLALLKKQRDGIQNDLNQIQALLIQYA</sequence>
<dbReference type="InterPro" id="IPR011971">
    <property type="entry name" value="CHP02284"/>
</dbReference>
<accession>A0A7K1T0F2</accession>
<evidence type="ECO:0000313" key="2">
    <source>
        <dbReference type="EMBL" id="MVN23039.1"/>
    </source>
</evidence>
<dbReference type="InterPro" id="IPR016920">
    <property type="entry name" value="UCP029477"/>
</dbReference>
<organism evidence="2 3">
    <name type="scientific">Mucilaginibacter arboris</name>
    <dbReference type="NCBI Taxonomy" id="2682090"/>
    <lineage>
        <taxon>Bacteria</taxon>
        <taxon>Pseudomonadati</taxon>
        <taxon>Bacteroidota</taxon>
        <taxon>Sphingobacteriia</taxon>
        <taxon>Sphingobacteriales</taxon>
        <taxon>Sphingobacteriaceae</taxon>
        <taxon>Mucilaginibacter</taxon>
    </lineage>
</organism>
<dbReference type="InterPro" id="IPR019052">
    <property type="entry name" value="DUF2383"/>
</dbReference>
<dbReference type="NCBIfam" id="TIGR02284">
    <property type="entry name" value="PA2169 family four-helix-bundle protein"/>
    <property type="match status" value="1"/>
</dbReference>
<dbReference type="InterPro" id="IPR012347">
    <property type="entry name" value="Ferritin-like"/>
</dbReference>
<dbReference type="EMBL" id="WPIK01000017">
    <property type="protein sequence ID" value="MVN23039.1"/>
    <property type="molecule type" value="Genomic_DNA"/>
</dbReference>
<reference evidence="2 3" key="1">
    <citation type="submission" date="2019-12" db="EMBL/GenBank/DDBJ databases">
        <title>Mucilaginibacter sp. HMF7410 genome sequencing and assembly.</title>
        <authorList>
            <person name="Kang H."/>
            <person name="Cha I."/>
            <person name="Kim H."/>
            <person name="Joh K."/>
        </authorList>
    </citation>
    <scope>NUCLEOTIDE SEQUENCE [LARGE SCALE GENOMIC DNA]</scope>
    <source>
        <strain evidence="2 3">HMF7410</strain>
    </source>
</reference>
<dbReference type="RefSeq" id="WP_157568886.1">
    <property type="nucleotide sequence ID" value="NZ_WPIK01000017.1"/>
</dbReference>
<evidence type="ECO:0000259" key="1">
    <source>
        <dbReference type="Pfam" id="PF09537"/>
    </source>
</evidence>
<dbReference type="InterPro" id="IPR009078">
    <property type="entry name" value="Ferritin-like_SF"/>
</dbReference>
<dbReference type="PIRSF" id="PIRSF029477">
    <property type="entry name" value="UCP029477"/>
    <property type="match status" value="1"/>
</dbReference>
<feature type="domain" description="DUF2383" evidence="1">
    <location>
        <begin position="7"/>
        <end position="113"/>
    </location>
</feature>
<dbReference type="Gene3D" id="1.20.1260.10">
    <property type="match status" value="1"/>
</dbReference>
<evidence type="ECO:0000313" key="3">
    <source>
        <dbReference type="Proteomes" id="UP000462014"/>
    </source>
</evidence>
<keyword evidence="3" id="KW-1185">Reference proteome</keyword>
<proteinExistence type="predicted"/>
<protein>
    <submittedName>
        <fullName evidence="2">PA2169 family four-helix-bundle protein</fullName>
    </submittedName>
</protein>
<dbReference type="SUPFAM" id="SSF47240">
    <property type="entry name" value="Ferritin-like"/>
    <property type="match status" value="1"/>
</dbReference>
<name>A0A7K1T0F2_9SPHI</name>
<gene>
    <name evidence="2" type="ORF">GO621_16045</name>
</gene>
<dbReference type="AlphaFoldDB" id="A0A7K1T0F2"/>
<dbReference type="Pfam" id="PF09537">
    <property type="entry name" value="DUF2383"/>
    <property type="match status" value="1"/>
</dbReference>